<keyword evidence="1" id="KW-1185">Reference proteome</keyword>
<dbReference type="Proteomes" id="UP000036681">
    <property type="component" value="Unplaced"/>
</dbReference>
<reference evidence="2" key="1">
    <citation type="submission" date="2017-02" db="UniProtKB">
        <authorList>
            <consortium name="WormBaseParasite"/>
        </authorList>
    </citation>
    <scope>IDENTIFICATION</scope>
</reference>
<sequence length="559" mass="61204">MAHRTWLKNSHDMKCLITPILPAAESSVARTSLAPRRVSVTPKTPLNGELHERTRASISFAITAATSPRPILKHFSVLPQHIPHLSYSPKTTHVASTARMPTTNRATLRASSRSREGDRGWAHRFEIEEFMDEKEDDEGSGEAFVWPTRSTPIPFQVTSVTPAMRLWYVNTTTIRLPTPIADQYSTTSGQMRTTLTQREFVDPQWRHGDKFGTRMTYAATRSVPLPHLHPVAAPTKSSLMVSLPAPSRDSNSDSLLPLASSPPYIAPKPVASRLNKTALPAHKSPQSWDKFFIEESDDNMQRIAATHKALLTLPPLRTTTPFSYLSLFGASTAATQRAITPMKPTISTATHAPPLSPPSFFEAITPPQRSSTMATRFIPTQAPPQITTLSTTTTMIAKQAASTDSLLYDNVRVAVAYDANYFQDLWSDIAAPRIILSEDIRSSTIESVSSKATTLTTDTIAVTKTTKSLPHENVVDEHKVEVDSKKVLTATPIEAVNGKAAIMLTTGTTTEKSSLMAKHPHNYATPIEAVNGKAAIMLTTGTTTEKSSLMAKHPHNYGK</sequence>
<proteinExistence type="predicted"/>
<protein>
    <submittedName>
        <fullName evidence="2">AMP-binding domain-containing protein</fullName>
    </submittedName>
</protein>
<dbReference type="WBParaSite" id="ALUE_0001646401-mRNA-1">
    <property type="protein sequence ID" value="ALUE_0001646401-mRNA-1"/>
    <property type="gene ID" value="ALUE_0001646401"/>
</dbReference>
<organism evidence="1 2">
    <name type="scientific">Ascaris lumbricoides</name>
    <name type="common">Giant roundworm</name>
    <dbReference type="NCBI Taxonomy" id="6252"/>
    <lineage>
        <taxon>Eukaryota</taxon>
        <taxon>Metazoa</taxon>
        <taxon>Ecdysozoa</taxon>
        <taxon>Nematoda</taxon>
        <taxon>Chromadorea</taxon>
        <taxon>Rhabditida</taxon>
        <taxon>Spirurina</taxon>
        <taxon>Ascaridomorpha</taxon>
        <taxon>Ascaridoidea</taxon>
        <taxon>Ascarididae</taxon>
        <taxon>Ascaris</taxon>
    </lineage>
</organism>
<evidence type="ECO:0000313" key="1">
    <source>
        <dbReference type="Proteomes" id="UP000036681"/>
    </source>
</evidence>
<accession>A0A0M3IEE5</accession>
<name>A0A0M3IEE5_ASCLU</name>
<dbReference type="AlphaFoldDB" id="A0A0M3IEE5"/>
<evidence type="ECO:0000313" key="2">
    <source>
        <dbReference type="WBParaSite" id="ALUE_0001646401-mRNA-1"/>
    </source>
</evidence>